<dbReference type="OrthoDB" id="412814at2759"/>
<dbReference type="SUPFAM" id="SSF53187">
    <property type="entry name" value="Zn-dependent exopeptidases"/>
    <property type="match status" value="1"/>
</dbReference>
<dbReference type="Pfam" id="PF00883">
    <property type="entry name" value="Peptidase_M17"/>
    <property type="match status" value="1"/>
</dbReference>
<dbReference type="InterPro" id="IPR011356">
    <property type="entry name" value="Leucine_aapep/pepB"/>
</dbReference>
<dbReference type="GO" id="GO:1902494">
    <property type="term" value="C:catalytic complex"/>
    <property type="evidence" value="ECO:0007669"/>
    <property type="project" value="UniProtKB-ARBA"/>
</dbReference>
<dbReference type="InterPro" id="IPR036249">
    <property type="entry name" value="Thioredoxin-like_sf"/>
</dbReference>
<keyword evidence="6" id="KW-0479">Metal-binding</keyword>
<dbReference type="NCBIfam" id="NF005725">
    <property type="entry name" value="PRK07539.1-5"/>
    <property type="match status" value="1"/>
</dbReference>
<feature type="region of interest" description="Disordered" evidence="13">
    <location>
        <begin position="629"/>
        <end position="648"/>
    </location>
</feature>
<dbReference type="GO" id="GO:0008137">
    <property type="term" value="F:NADH dehydrogenase (ubiquinone) activity"/>
    <property type="evidence" value="ECO:0007669"/>
    <property type="project" value="UniProtKB-ARBA"/>
</dbReference>
<evidence type="ECO:0000256" key="11">
    <source>
        <dbReference type="ARBA" id="ARBA00023027"/>
    </source>
</evidence>
<evidence type="ECO:0000256" key="8">
    <source>
        <dbReference type="ARBA" id="ARBA00022967"/>
    </source>
</evidence>
<dbReference type="GO" id="GO:0030145">
    <property type="term" value="F:manganese ion binding"/>
    <property type="evidence" value="ECO:0007669"/>
    <property type="project" value="InterPro"/>
</dbReference>
<evidence type="ECO:0000256" key="4">
    <source>
        <dbReference type="ARBA" id="ARBA00022670"/>
    </source>
</evidence>
<keyword evidence="16" id="KW-1185">Reference proteome</keyword>
<dbReference type="GO" id="GO:0051537">
    <property type="term" value="F:2 iron, 2 sulfur cluster binding"/>
    <property type="evidence" value="ECO:0007669"/>
    <property type="project" value="UniProtKB-KW"/>
</dbReference>
<sequence>MVETTLIFSAAKTSFDPQVQGCLIIGKPRNLQTVTFDNLAEKLSPRVDAATFNLVLHTMAGSDACPVWLNQVVIGALPNTASRHNSSASPHFLNKLVCSHLPGGDACIVVVCERHDAFASACAISRAFPTYSRKTSKAAKLLSRTVTVEFILVGNNDSPISSEDAACMNVVADSIRLSARLVDMPCGDLHTTAFVQEITKVGEELGIVPVVIKGEELDQKGFGDCGGAAGILGAFRAAVKQGFTENLHAVFCMAENAVGPDATRPDDILTLYSGKTVEVNNTDAEGRLVLGDGVAYAKKDLHADVVLDMATLTGAQGIATGRYHASLLTNKEVWEPACAAAGRASGDLVFPIPYCPELHFSEFSSALADMKNSVQNRDNAQVSCAGLFIGSHLGFDFPGSWLHIDMAAPAHMASQQAVSIHPSRCFHRAIPVLSDKLFVHRDTPENNPDIPFELTAKNLERAKTIINNYPDGHKAAAVIPVLDLAQRQHGWLPISAMNYVADLLEMPRMRVYEVATFYTMYNREPVGKYHIQVCTTTPCQLRDSDMVVEVISKKLGIKIGESTKDGLFTMSSVECLGACVNAPMMQINDNYYEDLAANDVEEIIDDLIAGKTPKAGPRSGRFCCEPAGGLTSLTEPPKGPGFGVRSDL</sequence>
<keyword evidence="10" id="KW-0411">Iron-sulfur</keyword>
<dbReference type="GO" id="GO:0098796">
    <property type="term" value="C:membrane protein complex"/>
    <property type="evidence" value="ECO:0007669"/>
    <property type="project" value="UniProtKB-ARBA"/>
</dbReference>
<dbReference type="InterPro" id="IPR000819">
    <property type="entry name" value="Peptidase_M17_C"/>
</dbReference>
<dbReference type="InterPro" id="IPR041417">
    <property type="entry name" value="NPEPL1_N"/>
</dbReference>
<comment type="caution">
    <text evidence="15">The sequence shown here is derived from an EMBL/GenBank/DDBJ whole genome shotgun (WGS) entry which is preliminary data.</text>
</comment>
<keyword evidence="5" id="KW-0001">2Fe-2S</keyword>
<dbReference type="EMBL" id="RCHS01000826">
    <property type="protein sequence ID" value="RMX56683.1"/>
    <property type="molecule type" value="Genomic_DNA"/>
</dbReference>
<dbReference type="PROSITE" id="PS01099">
    <property type="entry name" value="COMPLEX1_24K"/>
    <property type="match status" value="1"/>
</dbReference>
<evidence type="ECO:0000256" key="5">
    <source>
        <dbReference type="ARBA" id="ARBA00022714"/>
    </source>
</evidence>
<keyword evidence="7" id="KW-0378">Hydrolase</keyword>
<evidence type="ECO:0000256" key="12">
    <source>
        <dbReference type="ARBA" id="ARBA00034078"/>
    </source>
</evidence>
<evidence type="ECO:0000256" key="10">
    <source>
        <dbReference type="ARBA" id="ARBA00023014"/>
    </source>
</evidence>
<keyword evidence="3" id="KW-0031">Aminopeptidase</keyword>
<evidence type="ECO:0000313" key="16">
    <source>
        <dbReference type="Proteomes" id="UP000275408"/>
    </source>
</evidence>
<dbReference type="GO" id="GO:0006120">
    <property type="term" value="P:mitochondrial electron transport, NADH to ubiquinone"/>
    <property type="evidence" value="ECO:0007669"/>
    <property type="project" value="UniProtKB-ARBA"/>
</dbReference>
<dbReference type="GO" id="GO:0005743">
    <property type="term" value="C:mitochondrial inner membrane"/>
    <property type="evidence" value="ECO:0007669"/>
    <property type="project" value="UniProtKB-ARBA"/>
</dbReference>
<dbReference type="PRINTS" id="PR00481">
    <property type="entry name" value="LAMNOPPTDASE"/>
</dbReference>
<evidence type="ECO:0000313" key="15">
    <source>
        <dbReference type="EMBL" id="RMX56683.1"/>
    </source>
</evidence>
<reference evidence="15 16" key="1">
    <citation type="journal article" date="2018" name="Sci. Rep.">
        <title>Comparative analysis of the Pocillopora damicornis genome highlights role of immune system in coral evolution.</title>
        <authorList>
            <person name="Cunning R."/>
            <person name="Bay R.A."/>
            <person name="Gillette P."/>
            <person name="Baker A.C."/>
            <person name="Traylor-Knowles N."/>
        </authorList>
    </citation>
    <scope>NUCLEOTIDE SEQUENCE [LARGE SCALE GENOMIC DNA]</scope>
    <source>
        <strain evidence="15">RSMAS</strain>
        <tissue evidence="15">Whole animal</tissue>
    </source>
</reference>
<evidence type="ECO:0000256" key="13">
    <source>
        <dbReference type="SAM" id="MobiDB-lite"/>
    </source>
</evidence>
<dbReference type="FunFam" id="3.40.30.10:FF:000022">
    <property type="entry name" value="NADH dehydrogenase flavoprotein 2, mitochondrial"/>
    <property type="match status" value="1"/>
</dbReference>
<dbReference type="GO" id="GO:0070006">
    <property type="term" value="F:metalloaminopeptidase activity"/>
    <property type="evidence" value="ECO:0007669"/>
    <property type="project" value="InterPro"/>
</dbReference>
<evidence type="ECO:0000256" key="1">
    <source>
        <dbReference type="ARBA" id="ARBA00009528"/>
    </source>
</evidence>
<dbReference type="Proteomes" id="UP000275408">
    <property type="component" value="Unassembled WGS sequence"/>
</dbReference>
<dbReference type="PROSITE" id="PS00631">
    <property type="entry name" value="CYTOSOL_AP"/>
    <property type="match status" value="1"/>
</dbReference>
<dbReference type="Gene3D" id="3.40.50.10590">
    <property type="entry name" value="Zn-dependent exopeptidases"/>
    <property type="match status" value="1"/>
</dbReference>
<organism evidence="15 16">
    <name type="scientific">Pocillopora damicornis</name>
    <name type="common">Cauliflower coral</name>
    <name type="synonym">Millepora damicornis</name>
    <dbReference type="NCBI Taxonomy" id="46731"/>
    <lineage>
        <taxon>Eukaryota</taxon>
        <taxon>Metazoa</taxon>
        <taxon>Cnidaria</taxon>
        <taxon>Anthozoa</taxon>
        <taxon>Hexacorallia</taxon>
        <taxon>Scleractinia</taxon>
        <taxon>Astrocoeniina</taxon>
        <taxon>Pocilloporidae</taxon>
        <taxon>Pocillopora</taxon>
    </lineage>
</organism>
<keyword evidence="8" id="KW-1278">Translocase</keyword>
<evidence type="ECO:0000256" key="3">
    <source>
        <dbReference type="ARBA" id="ARBA00022438"/>
    </source>
</evidence>
<dbReference type="PANTHER" id="PTHR11963:SF4">
    <property type="entry name" value="AMINOPEPTIDASE NPEPL1-RELATED"/>
    <property type="match status" value="1"/>
</dbReference>
<keyword evidence="4" id="KW-0645">Protease</keyword>
<dbReference type="InterPro" id="IPR042128">
    <property type="entry name" value="NuoE_dom"/>
</dbReference>
<accession>A0A3M6USL0</accession>
<dbReference type="Gene3D" id="1.10.10.1590">
    <property type="entry name" value="NADH-quinone oxidoreductase subunit E"/>
    <property type="match status" value="1"/>
</dbReference>
<dbReference type="GO" id="GO:0006508">
    <property type="term" value="P:proteolysis"/>
    <property type="evidence" value="ECO:0007669"/>
    <property type="project" value="UniProtKB-KW"/>
</dbReference>
<comment type="similarity">
    <text evidence="2">Belongs to the complex I 24 kDa subunit family.</text>
</comment>
<dbReference type="PANTHER" id="PTHR11963">
    <property type="entry name" value="LEUCINE AMINOPEPTIDASE-RELATED"/>
    <property type="match status" value="1"/>
</dbReference>
<gene>
    <name evidence="15" type="ORF">pdam_00002430</name>
</gene>
<dbReference type="CDD" id="cd03064">
    <property type="entry name" value="TRX_Fd_NuoE"/>
    <property type="match status" value="1"/>
</dbReference>
<comment type="cofactor">
    <cofactor evidence="12">
        <name>[2Fe-2S] cluster</name>
        <dbReference type="ChEBI" id="CHEBI:190135"/>
    </cofactor>
</comment>
<dbReference type="Pfam" id="PF01257">
    <property type="entry name" value="2Fe-2S_thioredx"/>
    <property type="match status" value="1"/>
</dbReference>
<dbReference type="AlphaFoldDB" id="A0A3M6USL0"/>
<dbReference type="SUPFAM" id="SSF52833">
    <property type="entry name" value="Thioredoxin-like"/>
    <property type="match status" value="1"/>
</dbReference>
<evidence type="ECO:0000256" key="6">
    <source>
        <dbReference type="ARBA" id="ARBA00022723"/>
    </source>
</evidence>
<dbReference type="InterPro" id="IPR002023">
    <property type="entry name" value="NuoE-like"/>
</dbReference>
<keyword evidence="9" id="KW-0408">Iron</keyword>
<dbReference type="Gene3D" id="3.40.630.10">
    <property type="entry name" value="Zn peptidases"/>
    <property type="match status" value="1"/>
</dbReference>
<dbReference type="GO" id="GO:0016491">
    <property type="term" value="F:oxidoreductase activity"/>
    <property type="evidence" value="ECO:0007669"/>
    <property type="project" value="InterPro"/>
</dbReference>
<evidence type="ECO:0000259" key="14">
    <source>
        <dbReference type="PROSITE" id="PS00631"/>
    </source>
</evidence>
<dbReference type="FunFam" id="1.10.10.1590:FF:000001">
    <property type="entry name" value="NADH-quinone oxidoreductase subunit E"/>
    <property type="match status" value="1"/>
</dbReference>
<evidence type="ECO:0000256" key="9">
    <source>
        <dbReference type="ARBA" id="ARBA00023004"/>
    </source>
</evidence>
<dbReference type="Gene3D" id="3.40.30.10">
    <property type="entry name" value="Glutaredoxin"/>
    <property type="match status" value="1"/>
</dbReference>
<dbReference type="InterPro" id="IPR041921">
    <property type="entry name" value="NuoE_N"/>
</dbReference>
<protein>
    <recommendedName>
        <fullName evidence="14">Cytosol aminopeptidase domain-containing protein</fullName>
    </recommendedName>
</protein>
<dbReference type="NCBIfam" id="TIGR01958">
    <property type="entry name" value="nuoE_fam"/>
    <property type="match status" value="1"/>
</dbReference>
<name>A0A3M6USL0_POCDA</name>
<feature type="domain" description="Cytosol aminopeptidase" evidence="14">
    <location>
        <begin position="281"/>
        <end position="288"/>
    </location>
</feature>
<proteinExistence type="inferred from homology"/>
<keyword evidence="11" id="KW-0520">NAD</keyword>
<comment type="similarity">
    <text evidence="1">Belongs to the peptidase M17 family.</text>
</comment>
<dbReference type="Pfam" id="PF18295">
    <property type="entry name" value="Pdase_M17_N2"/>
    <property type="match status" value="1"/>
</dbReference>
<evidence type="ECO:0000256" key="7">
    <source>
        <dbReference type="ARBA" id="ARBA00022801"/>
    </source>
</evidence>
<dbReference type="STRING" id="46731.A0A3M6USL0"/>
<evidence type="ECO:0000256" key="2">
    <source>
        <dbReference type="ARBA" id="ARBA00010643"/>
    </source>
</evidence>